<dbReference type="Proteomes" id="UP000027142">
    <property type="component" value="Chromosome"/>
</dbReference>
<reference evidence="1 2" key="1">
    <citation type="journal article" date="2014" name="Gene">
        <title>A comparative genomic analysis of the alkalitolerant soil bacterium Bacillus lehensis G1.</title>
        <authorList>
            <person name="Noor Y.M."/>
            <person name="Samsulrizal N.H."/>
            <person name="Jema'on N.A."/>
            <person name="Low K.O."/>
            <person name="Ramli A.N."/>
            <person name="Alias N.I."/>
            <person name="Damis S.I."/>
            <person name="Fuzi S.F."/>
            <person name="Isa M.N."/>
            <person name="Murad A.M."/>
            <person name="Raih M.F."/>
            <person name="Bakar F.D."/>
            <person name="Najimudin N."/>
            <person name="Mahadi N.M."/>
            <person name="Illias R.M."/>
        </authorList>
    </citation>
    <scope>NUCLEOTIDE SEQUENCE [LARGE SCALE GENOMIC DNA]</scope>
    <source>
        <strain evidence="1 2">G1</strain>
    </source>
</reference>
<dbReference type="eggNOG" id="ENOG5030ENE">
    <property type="taxonomic scope" value="Bacteria"/>
</dbReference>
<dbReference type="OrthoDB" id="2927661at2"/>
<accession>A0A060LV62</accession>
<dbReference type="STRING" id="1246626.BleG1_1072"/>
<evidence type="ECO:0000313" key="2">
    <source>
        <dbReference type="Proteomes" id="UP000027142"/>
    </source>
</evidence>
<dbReference type="KEGG" id="ble:BleG1_1072"/>
<name>A0A060LV62_9BACI</name>
<dbReference type="HOGENOM" id="CLU_3004529_0_0_9"/>
<evidence type="ECO:0000313" key="1">
    <source>
        <dbReference type="EMBL" id="AIC93675.1"/>
    </source>
</evidence>
<keyword evidence="2" id="KW-1185">Reference proteome</keyword>
<protein>
    <submittedName>
        <fullName evidence="1">Uncharacterized protein</fullName>
    </submittedName>
</protein>
<dbReference type="AlphaFoldDB" id="A0A060LV62"/>
<dbReference type="EMBL" id="CP003923">
    <property type="protein sequence ID" value="AIC93675.1"/>
    <property type="molecule type" value="Genomic_DNA"/>
</dbReference>
<proteinExistence type="predicted"/>
<dbReference type="RefSeq" id="WP_158318498.1">
    <property type="nucleotide sequence ID" value="NZ_CP003923.1"/>
</dbReference>
<gene>
    <name evidence="1" type="ORF">BleG1_1072</name>
</gene>
<organism evidence="1 2">
    <name type="scientific">Shouchella lehensis G1</name>
    <dbReference type="NCBI Taxonomy" id="1246626"/>
    <lineage>
        <taxon>Bacteria</taxon>
        <taxon>Bacillati</taxon>
        <taxon>Bacillota</taxon>
        <taxon>Bacilli</taxon>
        <taxon>Bacillales</taxon>
        <taxon>Bacillaceae</taxon>
        <taxon>Shouchella</taxon>
    </lineage>
</organism>
<sequence length="56" mass="6654">MYHLKRLVDGQTFILKNIHSVTDRVFVEFENALEYAKKLNTLNPRHPWSVAKINEQ</sequence>
<dbReference type="PATRIC" id="fig|1246626.3.peg.1076"/>